<dbReference type="Pfam" id="PF00005">
    <property type="entry name" value="ABC_tran"/>
    <property type="match status" value="1"/>
</dbReference>
<dbReference type="Proteomes" id="UP000022645">
    <property type="component" value="Unassembled WGS sequence"/>
</dbReference>
<protein>
    <submittedName>
        <fullName evidence="2">ABC transporter, ATP-binding protein</fullName>
    </submittedName>
</protein>
<dbReference type="PANTHER" id="PTHR24221">
    <property type="entry name" value="ATP-BINDING CASSETTE SUB-FAMILY B"/>
    <property type="match status" value="1"/>
</dbReference>
<dbReference type="PANTHER" id="PTHR24221:SF397">
    <property type="entry name" value="ABC TRANSPORTER, ATP-BINDING TRANSMEMBRANE PROTEIN"/>
    <property type="match status" value="1"/>
</dbReference>
<dbReference type="GO" id="GO:0034040">
    <property type="term" value="F:ATPase-coupled lipid transmembrane transporter activity"/>
    <property type="evidence" value="ECO:0007669"/>
    <property type="project" value="TreeGrafter"/>
</dbReference>
<proteinExistence type="predicted"/>
<dbReference type="AlphaFoldDB" id="X8IVZ2"/>
<evidence type="ECO:0000259" key="1">
    <source>
        <dbReference type="Pfam" id="PF00005"/>
    </source>
</evidence>
<keyword evidence="2" id="KW-0067">ATP-binding</keyword>
<dbReference type="InterPro" id="IPR039421">
    <property type="entry name" value="Type_1_exporter"/>
</dbReference>
<dbReference type="Gene3D" id="3.40.50.300">
    <property type="entry name" value="P-loop containing nucleotide triphosphate hydrolases"/>
    <property type="match status" value="1"/>
</dbReference>
<sequence>MTAIIGTSGSGKSTLMKLLAGFWDFEKGDIKIGGIGVKDLSMNYLNTIISYVDQNTFLFDDSILGNIRVGKKAATNDEVIEAAKRAGCHDFIVALPDGYDTIAGDRLSGGEK</sequence>
<gene>
    <name evidence="2" type="ORF">HMPREF0581_0753</name>
</gene>
<evidence type="ECO:0000313" key="3">
    <source>
        <dbReference type="Proteomes" id="UP000022645"/>
    </source>
</evidence>
<dbReference type="GO" id="GO:0005524">
    <property type="term" value="F:ATP binding"/>
    <property type="evidence" value="ECO:0007669"/>
    <property type="project" value="UniProtKB-KW"/>
</dbReference>
<feature type="domain" description="ABC transporter" evidence="1">
    <location>
        <begin position="2"/>
        <end position="112"/>
    </location>
</feature>
<accession>X8IVZ2</accession>
<comment type="caution">
    <text evidence="2">The sequence shown here is derived from an EMBL/GenBank/DDBJ whole genome shotgun (WGS) entry which is preliminary data.</text>
</comment>
<name>X8IVZ2_9FIRM</name>
<dbReference type="SUPFAM" id="SSF52540">
    <property type="entry name" value="P-loop containing nucleoside triphosphate hydrolases"/>
    <property type="match status" value="1"/>
</dbReference>
<reference evidence="2 3" key="1">
    <citation type="submission" date="2014-01" db="EMBL/GenBank/DDBJ databases">
        <authorList>
            <person name="Durkin A.S."/>
            <person name="McCorrison J."/>
            <person name="Torralba M."/>
            <person name="Gillis M."/>
            <person name="Haft D.H."/>
            <person name="Methe B."/>
            <person name="Sutton G."/>
            <person name="Nelson K.E."/>
        </authorList>
    </citation>
    <scope>NUCLEOTIDE SEQUENCE [LARGE SCALE GENOMIC DNA]</scope>
    <source>
        <strain evidence="2 3">ATCC 33093</strain>
    </source>
</reference>
<dbReference type="PATRIC" id="fig|1401079.3.peg.444"/>
<dbReference type="InterPro" id="IPR003439">
    <property type="entry name" value="ABC_transporter-like_ATP-bd"/>
</dbReference>
<evidence type="ECO:0000313" key="2">
    <source>
        <dbReference type="EMBL" id="EUC53374.1"/>
    </source>
</evidence>
<keyword evidence="2" id="KW-0547">Nucleotide-binding</keyword>
<dbReference type="InterPro" id="IPR027417">
    <property type="entry name" value="P-loop_NTPase"/>
</dbReference>
<organism evidence="2 3">
    <name type="scientific">Mogibacterium timidum ATCC 33093</name>
    <dbReference type="NCBI Taxonomy" id="1401079"/>
    <lineage>
        <taxon>Bacteria</taxon>
        <taxon>Bacillati</taxon>
        <taxon>Bacillota</taxon>
        <taxon>Clostridia</taxon>
        <taxon>Peptostreptococcales</taxon>
        <taxon>Anaerovoracaceae</taxon>
        <taxon>Mogibacterium</taxon>
    </lineage>
</organism>
<dbReference type="GO" id="GO:0016887">
    <property type="term" value="F:ATP hydrolysis activity"/>
    <property type="evidence" value="ECO:0007669"/>
    <property type="project" value="InterPro"/>
</dbReference>
<dbReference type="EMBL" id="JALU01000005">
    <property type="protein sequence ID" value="EUC53374.1"/>
    <property type="molecule type" value="Genomic_DNA"/>
</dbReference>